<comment type="subcellular location">
    <subcellularLocation>
        <location evidence="1">Cytoplasm</location>
        <location evidence="1">Cytoskeleton</location>
    </subcellularLocation>
</comment>
<dbReference type="SMART" id="SM00129">
    <property type="entry name" value="KISc"/>
    <property type="match status" value="1"/>
</dbReference>
<dbReference type="EMBL" id="CAXLJL010000356">
    <property type="protein sequence ID" value="CAL5136791.1"/>
    <property type="molecule type" value="Genomic_DNA"/>
</dbReference>
<feature type="compositionally biased region" description="Basic and acidic residues" evidence="11">
    <location>
        <begin position="275"/>
        <end position="286"/>
    </location>
</feature>
<keyword evidence="6 9" id="KW-0505">Motor protein</keyword>
<feature type="region of interest" description="Disordered" evidence="11">
    <location>
        <begin position="322"/>
        <end position="354"/>
    </location>
</feature>
<keyword evidence="5 10" id="KW-0175">Coiled coil</keyword>
<evidence type="ECO:0000256" key="6">
    <source>
        <dbReference type="ARBA" id="ARBA00023175"/>
    </source>
</evidence>
<dbReference type="PROSITE" id="PS50067">
    <property type="entry name" value="KINESIN_MOTOR_2"/>
    <property type="match status" value="1"/>
</dbReference>
<feature type="compositionally biased region" description="Basic and acidic residues" evidence="11">
    <location>
        <begin position="550"/>
        <end position="562"/>
    </location>
</feature>
<feature type="coiled-coil region" evidence="10">
    <location>
        <begin position="357"/>
        <end position="384"/>
    </location>
</feature>
<evidence type="ECO:0000256" key="11">
    <source>
        <dbReference type="SAM" id="MobiDB-lite"/>
    </source>
</evidence>
<comment type="caution">
    <text evidence="8">Lacks conserved residue(s) required for the propagation of feature annotation.</text>
</comment>
<keyword evidence="7" id="KW-0963">Cytoplasm</keyword>
<dbReference type="InterPro" id="IPR027417">
    <property type="entry name" value="P-loop_NTPase"/>
</dbReference>
<dbReference type="AlphaFoldDB" id="A0AAV2TIY0"/>
<evidence type="ECO:0000256" key="3">
    <source>
        <dbReference type="ARBA" id="ARBA00022741"/>
    </source>
</evidence>
<comment type="similarity">
    <text evidence="8 9">Belongs to the TRAFAC class myosin-kinesin ATPase superfamily. Kinesin family.</text>
</comment>
<keyword evidence="7" id="KW-0206">Cytoskeleton</keyword>
<feature type="compositionally biased region" description="Polar residues" evidence="11">
    <location>
        <begin position="685"/>
        <end position="698"/>
    </location>
</feature>
<evidence type="ECO:0000256" key="4">
    <source>
        <dbReference type="ARBA" id="ARBA00022840"/>
    </source>
</evidence>
<evidence type="ECO:0000313" key="14">
    <source>
        <dbReference type="Proteomes" id="UP001497525"/>
    </source>
</evidence>
<dbReference type="InterPro" id="IPR019821">
    <property type="entry name" value="Kinesin_motor_CS"/>
</dbReference>
<dbReference type="GO" id="GO:0005524">
    <property type="term" value="F:ATP binding"/>
    <property type="evidence" value="ECO:0007669"/>
    <property type="project" value="UniProtKB-KW"/>
</dbReference>
<dbReference type="InterPro" id="IPR001752">
    <property type="entry name" value="Kinesin_motor_dom"/>
</dbReference>
<proteinExistence type="inferred from homology"/>
<gene>
    <name evidence="13" type="ORF">CDAUBV1_LOCUS11095</name>
</gene>
<dbReference type="GO" id="GO:0005874">
    <property type="term" value="C:microtubule"/>
    <property type="evidence" value="ECO:0007669"/>
    <property type="project" value="UniProtKB-KW"/>
</dbReference>
<evidence type="ECO:0000256" key="9">
    <source>
        <dbReference type="RuleBase" id="RU000394"/>
    </source>
</evidence>
<evidence type="ECO:0000256" key="8">
    <source>
        <dbReference type="PROSITE-ProRule" id="PRU00283"/>
    </source>
</evidence>
<feature type="region of interest" description="Disordered" evidence="11">
    <location>
        <begin position="784"/>
        <end position="825"/>
    </location>
</feature>
<comment type="caution">
    <text evidence="13">The sequence shown here is derived from an EMBL/GenBank/DDBJ whole genome shotgun (WGS) entry which is preliminary data.</text>
</comment>
<dbReference type="PROSITE" id="PS00411">
    <property type="entry name" value="KINESIN_MOTOR_1"/>
    <property type="match status" value="1"/>
</dbReference>
<accession>A0AAV2TIY0</accession>
<keyword evidence="3 9" id="KW-0547">Nucleotide-binding</keyword>
<organism evidence="13 14">
    <name type="scientific">Calicophoron daubneyi</name>
    <name type="common">Rumen fluke</name>
    <name type="synonym">Paramphistomum daubneyi</name>
    <dbReference type="NCBI Taxonomy" id="300641"/>
    <lineage>
        <taxon>Eukaryota</taxon>
        <taxon>Metazoa</taxon>
        <taxon>Spiralia</taxon>
        <taxon>Lophotrochozoa</taxon>
        <taxon>Platyhelminthes</taxon>
        <taxon>Trematoda</taxon>
        <taxon>Digenea</taxon>
        <taxon>Plagiorchiida</taxon>
        <taxon>Pronocephalata</taxon>
        <taxon>Paramphistomoidea</taxon>
        <taxon>Paramphistomidae</taxon>
        <taxon>Calicophoron</taxon>
    </lineage>
</organism>
<dbReference type="SUPFAM" id="SSF52540">
    <property type="entry name" value="P-loop containing nucleoside triphosphate hydrolases"/>
    <property type="match status" value="1"/>
</dbReference>
<dbReference type="PRINTS" id="PR00380">
    <property type="entry name" value="KINESINHEAVY"/>
</dbReference>
<dbReference type="Proteomes" id="UP001497525">
    <property type="component" value="Unassembled WGS sequence"/>
</dbReference>
<feature type="region of interest" description="Disordered" evidence="11">
    <location>
        <begin position="544"/>
        <end position="601"/>
    </location>
</feature>
<dbReference type="GO" id="GO:0007018">
    <property type="term" value="P:microtubule-based movement"/>
    <property type="evidence" value="ECO:0007669"/>
    <property type="project" value="InterPro"/>
</dbReference>
<evidence type="ECO:0000256" key="10">
    <source>
        <dbReference type="SAM" id="Coils"/>
    </source>
</evidence>
<dbReference type="PANTHER" id="PTHR47968:SF13">
    <property type="entry name" value="KINESIN-LIKE PROTEIN KIF19 ISOFORM X1"/>
    <property type="match status" value="1"/>
</dbReference>
<dbReference type="InterPro" id="IPR027640">
    <property type="entry name" value="Kinesin-like_fam"/>
</dbReference>
<keyword evidence="4 9" id="KW-0067">ATP-binding</keyword>
<reference evidence="13" key="1">
    <citation type="submission" date="2024-06" db="EMBL/GenBank/DDBJ databases">
        <authorList>
            <person name="Liu X."/>
            <person name="Lenzi L."/>
            <person name="Haldenby T S."/>
            <person name="Uol C."/>
        </authorList>
    </citation>
    <scope>NUCLEOTIDE SEQUENCE</scope>
</reference>
<evidence type="ECO:0000313" key="13">
    <source>
        <dbReference type="EMBL" id="CAL5136791.1"/>
    </source>
</evidence>
<dbReference type="Gene3D" id="3.40.850.10">
    <property type="entry name" value="Kinesin motor domain"/>
    <property type="match status" value="1"/>
</dbReference>
<dbReference type="GO" id="GO:0003777">
    <property type="term" value="F:microtubule motor activity"/>
    <property type="evidence" value="ECO:0007669"/>
    <property type="project" value="InterPro"/>
</dbReference>
<feature type="compositionally biased region" description="Polar residues" evidence="11">
    <location>
        <begin position="801"/>
        <end position="817"/>
    </location>
</feature>
<feature type="region of interest" description="Disordered" evidence="11">
    <location>
        <begin position="266"/>
        <end position="286"/>
    </location>
</feature>
<evidence type="ECO:0000256" key="1">
    <source>
        <dbReference type="ARBA" id="ARBA00004245"/>
    </source>
</evidence>
<evidence type="ECO:0000256" key="2">
    <source>
        <dbReference type="ARBA" id="ARBA00022701"/>
    </source>
</evidence>
<dbReference type="GO" id="GO:0008017">
    <property type="term" value="F:microtubule binding"/>
    <property type="evidence" value="ECO:0007669"/>
    <property type="project" value="InterPro"/>
</dbReference>
<feature type="region of interest" description="Disordered" evidence="11">
    <location>
        <begin position="668"/>
        <end position="739"/>
    </location>
</feature>
<name>A0AAV2TIY0_CALDB</name>
<dbReference type="PANTHER" id="PTHR47968">
    <property type="entry name" value="CENTROMERE PROTEIN E"/>
    <property type="match status" value="1"/>
</dbReference>
<dbReference type="Pfam" id="PF00225">
    <property type="entry name" value="Kinesin"/>
    <property type="match status" value="1"/>
</dbReference>
<sequence>MVGTSQDPGIMVRAMDELFAHMTNTSEDFTYEVSMAYMELYNEVLRDLLKPSPDILELREDPKGIQVAGLCEMEPKSREEVFALLARGNTNRTTEPTGANKTSSRSHAILQITVKQHSRTPDVHDEMRVGKLFLIDLAGSERASKTNNRGKRMTEGAHINRSLLALGNCINALADNGNKRYVNYRDSKLTRLLKDALAGNCLTVMIAHISPSSWHFEETCNTLVYADRAKRIKTKVRRNIVDVNRHISEYTRLIEDLRGEITRLKSNLNSSSGDKTPDERSEELSKLRDGLQNTFQEHLVVRRNLVSVKNKIMEMDADEARTTTTASDMESSIVHLPSGTDPLQLPNGGSLYPGEERRKLEEERNRLEKEEDALARKVDSLQKMLLSQIGRPEEKEIIHLLCRLHEVELERADLDARYALSGAELKKREVLLEHLREDSRLCDAIIRIQAALLTSNKVERPRELEQLLQLYEQQAIIGGGEPKCWIAGSTNDLSKCALQLPQTRPLSKAFRSLSSIPMETELEGDPYIRTAHWLQYGGSRRASYGNTAESNDHHTDEHREASESSNSTSGTHTEKSRIPCLTTKYHDYPSRRRGKKVPPSNLQFETAQQNDLKNLCSNSLENVEQDNVQKTMSELDLRTQSISFVAAQRKEKQRQRLQALHCSSQNISNLSDIDGNPEMDHKRTPSSVVSLGNDTTAVTKLPISRVYIGKPKKHPPSLRPKSKDDSSVADPNIGIRSISSYGYRPRSQFERPLLAPYRSINEAYNEELPGGPLAKNVKVAHVDVKSQPNGNNRKSARPQAKTPNCRSRSTPKNSQTPSRKREERTVVIEKNDTSISRLNKALSCPGAPASNDLISDILYTYQTLEIGTKPAAYDGVTQHGRDYLKTITKSHLSHPICVCSSPVKIPHTLFENAHFIHGYSNLSSIFYYQVTYH</sequence>
<keyword evidence="2 9" id="KW-0493">Microtubule</keyword>
<evidence type="ECO:0000256" key="5">
    <source>
        <dbReference type="ARBA" id="ARBA00023054"/>
    </source>
</evidence>
<dbReference type="InterPro" id="IPR036961">
    <property type="entry name" value="Kinesin_motor_dom_sf"/>
</dbReference>
<protein>
    <recommendedName>
        <fullName evidence="9">Kinesin-like protein</fullName>
    </recommendedName>
</protein>
<feature type="domain" description="Kinesin motor" evidence="12">
    <location>
        <begin position="1"/>
        <end position="232"/>
    </location>
</feature>
<evidence type="ECO:0000256" key="7">
    <source>
        <dbReference type="ARBA" id="ARBA00023212"/>
    </source>
</evidence>
<evidence type="ECO:0000259" key="12">
    <source>
        <dbReference type="PROSITE" id="PS50067"/>
    </source>
</evidence>